<evidence type="ECO:0000313" key="6">
    <source>
        <dbReference type="EMBL" id="HHO57540.1"/>
    </source>
</evidence>
<dbReference type="InterPro" id="IPR050953">
    <property type="entry name" value="N4_N6_ade-DNA_methylase"/>
</dbReference>
<dbReference type="AlphaFoldDB" id="A0A7C5WVE5"/>
<evidence type="ECO:0000256" key="3">
    <source>
        <dbReference type="ARBA" id="ARBA00022679"/>
    </source>
</evidence>
<reference evidence="6" key="1">
    <citation type="journal article" date="2020" name="mSystems">
        <title>Genome- and Community-Level Interaction Insights into Carbon Utilization and Element Cycling Functions of Hydrothermarchaeota in Hydrothermal Sediment.</title>
        <authorList>
            <person name="Zhou Z."/>
            <person name="Liu Y."/>
            <person name="Xu W."/>
            <person name="Pan J."/>
            <person name="Luo Z.H."/>
            <person name="Li M."/>
        </authorList>
    </citation>
    <scope>NUCLEOTIDE SEQUENCE [LARGE SCALE GENOMIC DNA]</scope>
    <source>
        <strain evidence="6">HyVt-523</strain>
    </source>
</reference>
<evidence type="ECO:0000259" key="5">
    <source>
        <dbReference type="Pfam" id="PF20473"/>
    </source>
</evidence>
<feature type="non-terminal residue" evidence="6">
    <location>
        <position position="359"/>
    </location>
</feature>
<dbReference type="Proteomes" id="UP000886105">
    <property type="component" value="Unassembled WGS sequence"/>
</dbReference>
<dbReference type="InterPro" id="IPR046816">
    <property type="entry name" value="MmeI_Mtase"/>
</dbReference>
<dbReference type="EMBL" id="DRNZ01000003">
    <property type="protein sequence ID" value="HHO57540.1"/>
    <property type="molecule type" value="Genomic_DNA"/>
</dbReference>
<evidence type="ECO:0000256" key="2">
    <source>
        <dbReference type="ARBA" id="ARBA00022603"/>
    </source>
</evidence>
<feature type="domain" description="MmeI-like DNA-methyltransferase" evidence="5">
    <location>
        <begin position="81"/>
        <end position="164"/>
    </location>
</feature>
<dbReference type="InterPro" id="IPR029063">
    <property type="entry name" value="SAM-dependent_MTases_sf"/>
</dbReference>
<proteinExistence type="predicted"/>
<evidence type="ECO:0000256" key="4">
    <source>
        <dbReference type="ARBA" id="ARBA00047942"/>
    </source>
</evidence>
<dbReference type="PRINTS" id="PR00507">
    <property type="entry name" value="N12N6MTFRASE"/>
</dbReference>
<keyword evidence="2 6" id="KW-0489">Methyltransferase</keyword>
<comment type="catalytic activity">
    <reaction evidence="4">
        <text>a 2'-deoxyadenosine in DNA + S-adenosyl-L-methionine = an N(6)-methyl-2'-deoxyadenosine in DNA + S-adenosyl-L-homocysteine + H(+)</text>
        <dbReference type="Rhea" id="RHEA:15197"/>
        <dbReference type="Rhea" id="RHEA-COMP:12418"/>
        <dbReference type="Rhea" id="RHEA-COMP:12419"/>
        <dbReference type="ChEBI" id="CHEBI:15378"/>
        <dbReference type="ChEBI" id="CHEBI:57856"/>
        <dbReference type="ChEBI" id="CHEBI:59789"/>
        <dbReference type="ChEBI" id="CHEBI:90615"/>
        <dbReference type="ChEBI" id="CHEBI:90616"/>
        <dbReference type="EC" id="2.1.1.72"/>
    </reaction>
</comment>
<dbReference type="GO" id="GO:0032259">
    <property type="term" value="P:methylation"/>
    <property type="evidence" value="ECO:0007669"/>
    <property type="project" value="UniProtKB-KW"/>
</dbReference>
<dbReference type="SUPFAM" id="SSF53335">
    <property type="entry name" value="S-adenosyl-L-methionine-dependent methyltransferases"/>
    <property type="match status" value="1"/>
</dbReference>
<comment type="caution">
    <text evidence="6">The sequence shown here is derived from an EMBL/GenBank/DDBJ whole genome shotgun (WGS) entry which is preliminary data.</text>
</comment>
<gene>
    <name evidence="6" type="ORF">ENJ85_00025</name>
</gene>
<dbReference type="Gene3D" id="3.40.50.150">
    <property type="entry name" value="Vaccinia Virus protein VP39"/>
    <property type="match status" value="1"/>
</dbReference>
<name>A0A7C5WVE5_9DEIN</name>
<organism evidence="6">
    <name type="scientific">Oceanithermus profundus</name>
    <dbReference type="NCBI Taxonomy" id="187137"/>
    <lineage>
        <taxon>Bacteria</taxon>
        <taxon>Thermotogati</taxon>
        <taxon>Deinococcota</taxon>
        <taxon>Deinococci</taxon>
        <taxon>Thermales</taxon>
        <taxon>Thermaceae</taxon>
        <taxon>Oceanithermus</taxon>
    </lineage>
</organism>
<dbReference type="EC" id="2.1.1.72" evidence="1"/>
<evidence type="ECO:0000256" key="1">
    <source>
        <dbReference type="ARBA" id="ARBA00011900"/>
    </source>
</evidence>
<sequence length="359" mass="40067">MRINYRDLGVEELGYIYEGLLGLVPRFDGERFYLVDDPSGRKASGSYYTPKQLVGAVVEESLAPLIQDRLAGKETPQEKEAALLSIRVLDPAMGSGAFLTGALERLSEALAGVWVESGRYQGLAEALPEARHRVAERCLYGVDLNPMAVELAKLSIWIAAATSDRPLSFLDHHLKVGNSLVGAPPDFYRLGIPKDAYAKRKFKDPDAGFKDRPAVPKEALEGLKLLTGKSLEKWRREHAQNGALFDFAARLPELPEAQRTAADVEAAHRAYEAWQQSDPVRKWRAIADYWTAAWFAEPAPGVPLPDHRGLDGLVTQAPQANVAQLENSEYLGPQTKARIDVLARRHRFFHWWLEFPEVF</sequence>
<dbReference type="PANTHER" id="PTHR33841">
    <property type="entry name" value="DNA METHYLTRANSFERASE YEEA-RELATED"/>
    <property type="match status" value="1"/>
</dbReference>
<dbReference type="GO" id="GO:0009007">
    <property type="term" value="F:site-specific DNA-methyltransferase (adenine-specific) activity"/>
    <property type="evidence" value="ECO:0007669"/>
    <property type="project" value="UniProtKB-EC"/>
</dbReference>
<protein>
    <recommendedName>
        <fullName evidence="1">site-specific DNA-methyltransferase (adenine-specific)</fullName>
        <ecNumber evidence="1">2.1.1.72</ecNumber>
    </recommendedName>
</protein>
<dbReference type="Pfam" id="PF20473">
    <property type="entry name" value="MmeI_Mtase"/>
    <property type="match status" value="1"/>
</dbReference>
<keyword evidence="3" id="KW-0808">Transferase</keyword>
<accession>A0A7C5WVE5</accession>
<dbReference type="PANTHER" id="PTHR33841:SF1">
    <property type="entry name" value="DNA METHYLTRANSFERASE A"/>
    <property type="match status" value="1"/>
</dbReference>